<comment type="subcellular location">
    <subcellularLocation>
        <location evidence="1">Membrane</location>
        <topology evidence="1">Multi-pass membrane protein</topology>
    </subcellularLocation>
</comment>
<dbReference type="PIRSF" id="PIRSF037090">
    <property type="entry name" value="Iontro_Glu-like_rcpt_pln"/>
    <property type="match status" value="1"/>
</dbReference>
<evidence type="ECO:0000256" key="4">
    <source>
        <dbReference type="ARBA" id="ARBA00022692"/>
    </source>
</evidence>
<keyword evidence="4 16" id="KW-0812">Transmembrane</keyword>
<dbReference type="Pfam" id="PF01094">
    <property type="entry name" value="ANF_receptor"/>
    <property type="match status" value="1"/>
</dbReference>
<protein>
    <recommendedName>
        <fullName evidence="13">Glutamate receptor</fullName>
    </recommendedName>
</protein>
<comment type="function">
    <text evidence="13">Glutamate-gated receptor that probably acts as non-selective cation channel.</text>
</comment>
<keyword evidence="5" id="KW-0732">Signal</keyword>
<keyword evidence="11 13" id="KW-1071">Ligand-gated ion channel</keyword>
<evidence type="ECO:0000256" key="5">
    <source>
        <dbReference type="ARBA" id="ARBA00022729"/>
    </source>
</evidence>
<dbReference type="InterPro" id="IPR044440">
    <property type="entry name" value="GABAb_receptor_plant_PBP1"/>
</dbReference>
<feature type="transmembrane region" description="Helical" evidence="16">
    <location>
        <begin position="561"/>
        <end position="579"/>
    </location>
</feature>
<dbReference type="FunFam" id="3.40.190.10:FF:000039">
    <property type="entry name" value="Glutamate receptor"/>
    <property type="match status" value="1"/>
</dbReference>
<evidence type="ECO:0000256" key="8">
    <source>
        <dbReference type="ARBA" id="ARBA00023136"/>
    </source>
</evidence>
<dbReference type="Gene3D" id="1.10.287.70">
    <property type="match status" value="1"/>
</dbReference>
<dbReference type="Proteomes" id="UP001367508">
    <property type="component" value="Unassembled WGS sequence"/>
</dbReference>
<dbReference type="InterPro" id="IPR001320">
    <property type="entry name" value="Iontro_rcpt_C"/>
</dbReference>
<dbReference type="InterPro" id="IPR015683">
    <property type="entry name" value="Ionotropic_Glu_rcpt"/>
</dbReference>
<feature type="region of interest" description="Disordered" evidence="15">
    <location>
        <begin position="834"/>
        <end position="859"/>
    </location>
</feature>
<dbReference type="PANTHER" id="PTHR18966">
    <property type="entry name" value="IONOTROPIC GLUTAMATE RECEPTOR"/>
    <property type="match status" value="1"/>
</dbReference>
<feature type="transmembrane region" description="Helical" evidence="16">
    <location>
        <begin position="531"/>
        <end position="549"/>
    </location>
</feature>
<keyword evidence="6 16" id="KW-1133">Transmembrane helix</keyword>
<evidence type="ECO:0000256" key="3">
    <source>
        <dbReference type="ARBA" id="ARBA00022448"/>
    </source>
</evidence>
<feature type="domain" description="Ionotropic glutamate receptor C-terminal" evidence="17">
    <location>
        <begin position="468"/>
        <end position="748"/>
    </location>
</feature>
<dbReference type="EMBL" id="JAYMYQ010000001">
    <property type="protein sequence ID" value="KAK7362749.1"/>
    <property type="molecule type" value="Genomic_DNA"/>
</dbReference>
<dbReference type="CDD" id="cd19990">
    <property type="entry name" value="PBP1_GABAb_receptor_plant"/>
    <property type="match status" value="1"/>
</dbReference>
<evidence type="ECO:0000256" key="16">
    <source>
        <dbReference type="SAM" id="Phobius"/>
    </source>
</evidence>
<accession>A0AAN9R9G7</accession>
<dbReference type="Gene3D" id="3.40.190.10">
    <property type="entry name" value="Periplasmic binding protein-like II"/>
    <property type="match status" value="1"/>
</dbReference>
<dbReference type="FunFam" id="1.10.287.70:FF:000172">
    <property type="entry name" value="Glutamate receptor"/>
    <property type="match status" value="1"/>
</dbReference>
<evidence type="ECO:0000256" key="12">
    <source>
        <dbReference type="ARBA" id="ARBA00023303"/>
    </source>
</evidence>
<organism evidence="18 19">
    <name type="scientific">Canavalia gladiata</name>
    <name type="common">Sword bean</name>
    <name type="synonym">Dolichos gladiatus</name>
    <dbReference type="NCBI Taxonomy" id="3824"/>
    <lineage>
        <taxon>Eukaryota</taxon>
        <taxon>Viridiplantae</taxon>
        <taxon>Streptophyta</taxon>
        <taxon>Embryophyta</taxon>
        <taxon>Tracheophyta</taxon>
        <taxon>Spermatophyta</taxon>
        <taxon>Magnoliopsida</taxon>
        <taxon>eudicotyledons</taxon>
        <taxon>Gunneridae</taxon>
        <taxon>Pentapetalae</taxon>
        <taxon>rosids</taxon>
        <taxon>fabids</taxon>
        <taxon>Fabales</taxon>
        <taxon>Fabaceae</taxon>
        <taxon>Papilionoideae</taxon>
        <taxon>50 kb inversion clade</taxon>
        <taxon>NPAAA clade</taxon>
        <taxon>indigoferoid/millettioid clade</taxon>
        <taxon>Phaseoleae</taxon>
        <taxon>Canavalia</taxon>
    </lineage>
</organism>
<dbReference type="SUPFAM" id="SSF53850">
    <property type="entry name" value="Periplasmic binding protein-like II"/>
    <property type="match status" value="1"/>
</dbReference>
<sequence>MVRVQPSTLEAMASSPSIAHSKHSNVSHFLPAIIFLFSFFPFAVESINNETLVSIAAILNLSSRAGKEHKLAIQLAVRNYNNTSKYHKLSLHFRDSRGMALTAISIAEEMIKIKKVQVIIGMQSWQEAVLVAELGNQAQVPVISFAAPVTTPTFSSFRWPFLVLMANNQTSFVKCVADVVHAYNWQRVSVIYEEDAYGNDYGMLAILSEALQNVGSQIELSLPLPPYSSLSHPDGVVQVELLKLLNTQSRVFIVLQSSLPMVTCLFAEAKKMGLVDRETAWIVPESITYMLDSVSDSVISSMEGVLGIKTYSLPNSTGYQSFQVQFRKSFRKEYPEEDNPRPGFYALQAYDSIRVVTWAIEALRNDISSPKIFLKEMLLANFLGLSGKIKFEHGQTFPSPILRIVNVIGKGYKEIDFWTEQYGFSKTLSFELAGQNAAEGLVGPVIWPGNLMRPPKGWSMPTRAKPMKIGVPRKTPFDKFVKVEYNENSNQTRMQYVDFTLPYAESGLSMIVPAKFEGTALIFMRPFTWEMWMVIVSVLIYTMLTVWYLERNSNPEFNGPLKTQINIALWFTIFALFFAHREKIYSNLTRMVIVVWLFLSLILTSSYTANLSSMLTVQQLQPKVKNIESLKWSNSKIGFSGDPFVRKYLENMLHFKSQNMIKVSREYNYTEEFKSKRIAAAFMEIPYQKVFISKNCRGYSAFTPTNRFGGLGFMFQKGSPITRDFSKAILQLSENGELKSLEDKWLNNPDECSTNITANANGSLKIQSLWVLFVVSVFTSTFCVITSMALSMEKNEQQQEAFEENHGCSAIEIVWKKVLTLVNYIYYAESSNESQAPNSAHIEGVEEFSLPPPESSSSA</sequence>
<evidence type="ECO:0000256" key="10">
    <source>
        <dbReference type="ARBA" id="ARBA00023180"/>
    </source>
</evidence>
<dbReference type="FunFam" id="3.40.50.2300:FF:000188">
    <property type="entry name" value="Glutamate receptor"/>
    <property type="match status" value="1"/>
</dbReference>
<dbReference type="SMART" id="SM00079">
    <property type="entry name" value="PBPe"/>
    <property type="match status" value="1"/>
</dbReference>
<evidence type="ECO:0000313" key="18">
    <source>
        <dbReference type="EMBL" id="KAK7362749.1"/>
    </source>
</evidence>
<evidence type="ECO:0000256" key="15">
    <source>
        <dbReference type="SAM" id="MobiDB-lite"/>
    </source>
</evidence>
<feature type="compositionally biased region" description="Pro residues" evidence="15">
    <location>
        <begin position="850"/>
        <end position="859"/>
    </location>
</feature>
<keyword evidence="3 13" id="KW-0813">Transport</keyword>
<evidence type="ECO:0000259" key="17">
    <source>
        <dbReference type="SMART" id="SM00079"/>
    </source>
</evidence>
<evidence type="ECO:0000256" key="14">
    <source>
        <dbReference type="PIRSR" id="PIRSR037090-50"/>
    </source>
</evidence>
<dbReference type="InterPro" id="IPR017103">
    <property type="entry name" value="Iontropic_Glu_rcpt_pln"/>
</dbReference>
<keyword evidence="9 13" id="KW-0675">Receptor</keyword>
<reference evidence="18 19" key="1">
    <citation type="submission" date="2024-01" db="EMBL/GenBank/DDBJ databases">
        <title>The genomes of 5 underutilized Papilionoideae crops provide insights into root nodulation and disease resistanc.</title>
        <authorList>
            <person name="Jiang F."/>
        </authorList>
    </citation>
    <scope>NUCLEOTIDE SEQUENCE [LARGE SCALE GENOMIC DNA]</scope>
    <source>
        <strain evidence="18">LVBAO_FW01</strain>
        <tissue evidence="18">Leaves</tissue>
    </source>
</reference>
<dbReference type="GO" id="GO:0015276">
    <property type="term" value="F:ligand-gated monoatomic ion channel activity"/>
    <property type="evidence" value="ECO:0007669"/>
    <property type="project" value="InterPro"/>
</dbReference>
<name>A0AAN9R9G7_CANGL</name>
<comment type="caution">
    <text evidence="18">The sequence shown here is derived from an EMBL/GenBank/DDBJ whole genome shotgun (WGS) entry which is preliminary data.</text>
</comment>
<dbReference type="AlphaFoldDB" id="A0AAN9R9G7"/>
<feature type="transmembrane region" description="Helical" evidence="16">
    <location>
        <begin position="769"/>
        <end position="790"/>
    </location>
</feature>
<dbReference type="InterPro" id="IPR001828">
    <property type="entry name" value="ANF_lig-bd_rcpt"/>
</dbReference>
<proteinExistence type="inferred from homology"/>
<evidence type="ECO:0000256" key="9">
    <source>
        <dbReference type="ARBA" id="ARBA00023170"/>
    </source>
</evidence>
<feature type="disulfide bond" evidence="14">
    <location>
        <begin position="696"/>
        <end position="752"/>
    </location>
</feature>
<evidence type="ECO:0000256" key="6">
    <source>
        <dbReference type="ARBA" id="ARBA00022989"/>
    </source>
</evidence>
<evidence type="ECO:0000256" key="1">
    <source>
        <dbReference type="ARBA" id="ARBA00004141"/>
    </source>
</evidence>
<feature type="transmembrane region" description="Helical" evidence="16">
    <location>
        <begin position="591"/>
        <end position="609"/>
    </location>
</feature>
<comment type="similarity">
    <text evidence="2 13">Belongs to the glutamate-gated ion channel (TC 1.A.10.1) family.</text>
</comment>
<evidence type="ECO:0000256" key="11">
    <source>
        <dbReference type="ARBA" id="ARBA00023286"/>
    </source>
</evidence>
<keyword evidence="10" id="KW-0325">Glycoprotein</keyword>
<dbReference type="InterPro" id="IPR028082">
    <property type="entry name" value="Peripla_BP_I"/>
</dbReference>
<evidence type="ECO:0000256" key="2">
    <source>
        <dbReference type="ARBA" id="ARBA00008685"/>
    </source>
</evidence>
<dbReference type="Pfam" id="PF00060">
    <property type="entry name" value="Lig_chan"/>
    <property type="match status" value="1"/>
</dbReference>
<dbReference type="GO" id="GO:0016020">
    <property type="term" value="C:membrane"/>
    <property type="evidence" value="ECO:0007669"/>
    <property type="project" value="UniProtKB-SubCell"/>
</dbReference>
<keyword evidence="8 13" id="KW-0472">Membrane</keyword>
<dbReference type="SUPFAM" id="SSF53822">
    <property type="entry name" value="Periplasmic binding protein-like I"/>
    <property type="match status" value="1"/>
</dbReference>
<evidence type="ECO:0000313" key="19">
    <source>
        <dbReference type="Proteomes" id="UP001367508"/>
    </source>
</evidence>
<gene>
    <name evidence="18" type="ORF">VNO77_04870</name>
</gene>
<keyword evidence="12 13" id="KW-0407">Ion channel</keyword>
<evidence type="ECO:0000256" key="13">
    <source>
        <dbReference type="PIRNR" id="PIRNR037090"/>
    </source>
</evidence>
<dbReference type="Gene3D" id="3.40.50.2300">
    <property type="match status" value="2"/>
</dbReference>
<evidence type="ECO:0000256" key="7">
    <source>
        <dbReference type="ARBA" id="ARBA00023065"/>
    </source>
</evidence>
<keyword evidence="14" id="KW-1015">Disulfide bond</keyword>
<keyword evidence="7 13" id="KW-0406">Ion transport</keyword>
<keyword evidence="19" id="KW-1185">Reference proteome</keyword>